<dbReference type="EMBL" id="JAPFFF010000023">
    <property type="protein sequence ID" value="KAK8852842.1"/>
    <property type="molecule type" value="Genomic_DNA"/>
</dbReference>
<feature type="compositionally biased region" description="Low complexity" evidence="1">
    <location>
        <begin position="1"/>
        <end position="20"/>
    </location>
</feature>
<feature type="region of interest" description="Disordered" evidence="1">
    <location>
        <begin position="434"/>
        <end position="456"/>
    </location>
</feature>
<proteinExistence type="predicted"/>
<protein>
    <recommendedName>
        <fullName evidence="4">DUF4709 domain-containing protein</fullName>
    </recommendedName>
</protein>
<dbReference type="Proteomes" id="UP001470230">
    <property type="component" value="Unassembled WGS sequence"/>
</dbReference>
<keyword evidence="3" id="KW-1185">Reference proteome</keyword>
<evidence type="ECO:0000313" key="3">
    <source>
        <dbReference type="Proteomes" id="UP001470230"/>
    </source>
</evidence>
<feature type="region of interest" description="Disordered" evidence="1">
    <location>
        <begin position="1"/>
        <end position="49"/>
    </location>
</feature>
<organism evidence="2 3">
    <name type="scientific">Tritrichomonas musculus</name>
    <dbReference type="NCBI Taxonomy" id="1915356"/>
    <lineage>
        <taxon>Eukaryota</taxon>
        <taxon>Metamonada</taxon>
        <taxon>Parabasalia</taxon>
        <taxon>Tritrichomonadida</taxon>
        <taxon>Tritrichomonadidae</taxon>
        <taxon>Tritrichomonas</taxon>
    </lineage>
</organism>
<evidence type="ECO:0008006" key="4">
    <source>
        <dbReference type="Google" id="ProtNLM"/>
    </source>
</evidence>
<accession>A0ABR2HUZ9</accession>
<evidence type="ECO:0000256" key="1">
    <source>
        <dbReference type="SAM" id="MobiDB-lite"/>
    </source>
</evidence>
<sequence length="518" mass="60189">MSDSSSEGSFLLEELGLNNGSKKDKDHSKKKAKPKSKKKQNSPKRKPLSLDEIMKSMGIETPNETAPTTTPNPIPTNDDFSFGTNKNGDNFGLFPSQSQIQNKQPQQQFFQAVPAQPQINLNIFENRIIDYLNRSLKTIVDEFSIEMTQIFQFNNKIDDTISSFLDSIKQTIREEINFFVDSKSSLVVVFDSFAPEFRETYYEIEKMKNLSIPKKVAEVRSATASVSSYIPRIGSRFSHVEITNELNELSSIRSRYKTVKKKIFQLKRNLFLNQVELECKSRTQKMESDILQSKMQHLENERSKLDLFEDNSNQAVFLEQNRRIRKITHDLAVLARKRKEFKQNWHLQTIKDTRNEISYYRQINNYQNDLFESKYKEMVNQKMSTILLSRSMPPQAVNNASLLLPPQSQIFPQNSMIQPTSQQIPQAQSQINYTNKHSKNRKKSPKVSEISRSDLSGHDLLNHVQEQLKKVQENNQTSLDITSHYLSNLKKKERKRAHQYITQIMDSEYDMNSLFSIT</sequence>
<feature type="compositionally biased region" description="Basic residues" evidence="1">
    <location>
        <begin position="436"/>
        <end position="445"/>
    </location>
</feature>
<feature type="compositionally biased region" description="Basic residues" evidence="1">
    <location>
        <begin position="28"/>
        <end position="47"/>
    </location>
</feature>
<evidence type="ECO:0000313" key="2">
    <source>
        <dbReference type="EMBL" id="KAK8852842.1"/>
    </source>
</evidence>
<gene>
    <name evidence="2" type="ORF">M9Y10_017834</name>
</gene>
<comment type="caution">
    <text evidence="2">The sequence shown here is derived from an EMBL/GenBank/DDBJ whole genome shotgun (WGS) entry which is preliminary data.</text>
</comment>
<reference evidence="2 3" key="1">
    <citation type="submission" date="2024-04" db="EMBL/GenBank/DDBJ databases">
        <title>Tritrichomonas musculus Genome.</title>
        <authorList>
            <person name="Alves-Ferreira E."/>
            <person name="Grigg M."/>
            <person name="Lorenzi H."/>
            <person name="Galac M."/>
        </authorList>
    </citation>
    <scope>NUCLEOTIDE SEQUENCE [LARGE SCALE GENOMIC DNA]</scope>
    <source>
        <strain evidence="2 3">EAF2021</strain>
    </source>
</reference>
<name>A0ABR2HUZ9_9EUKA</name>